<dbReference type="PANTHER" id="PTHR24410:SF47">
    <property type="entry name" value="BTB DOMAIN-CONTAINING PROTEIN"/>
    <property type="match status" value="1"/>
</dbReference>
<evidence type="ECO:0000313" key="3">
    <source>
        <dbReference type="Proteomes" id="UP001217089"/>
    </source>
</evidence>
<dbReference type="Proteomes" id="UP001217089">
    <property type="component" value="Unassembled WGS sequence"/>
</dbReference>
<keyword evidence="3" id="KW-1185">Reference proteome</keyword>
<dbReference type="Pfam" id="PF07707">
    <property type="entry name" value="BACK"/>
    <property type="match status" value="1"/>
</dbReference>
<dbReference type="Gene3D" id="3.30.710.10">
    <property type="entry name" value="Potassium Channel Kv1.1, Chain A"/>
    <property type="match status" value="1"/>
</dbReference>
<dbReference type="SMART" id="SM00875">
    <property type="entry name" value="BACK"/>
    <property type="match status" value="1"/>
</dbReference>
<evidence type="ECO:0000313" key="2">
    <source>
        <dbReference type="EMBL" id="KAJ8309504.1"/>
    </source>
</evidence>
<dbReference type="SUPFAM" id="SSF54695">
    <property type="entry name" value="POZ domain"/>
    <property type="match status" value="1"/>
</dbReference>
<protein>
    <recommendedName>
        <fullName evidence="1">BTB domain-containing protein</fullName>
    </recommendedName>
</protein>
<dbReference type="InterPro" id="IPR051481">
    <property type="entry name" value="BTB-POZ/Galectin-3-binding"/>
</dbReference>
<dbReference type="InterPro" id="IPR011705">
    <property type="entry name" value="BACK"/>
</dbReference>
<evidence type="ECO:0000259" key="1">
    <source>
        <dbReference type="PROSITE" id="PS50097"/>
    </source>
</evidence>
<accession>A0ABQ9EWE6</accession>
<dbReference type="Gene3D" id="1.25.40.420">
    <property type="match status" value="1"/>
</dbReference>
<dbReference type="InterPro" id="IPR000210">
    <property type="entry name" value="BTB/POZ_dom"/>
</dbReference>
<dbReference type="InterPro" id="IPR011333">
    <property type="entry name" value="SKP1/BTB/POZ_sf"/>
</dbReference>
<dbReference type="Pfam" id="PF00651">
    <property type="entry name" value="BTB"/>
    <property type="match status" value="1"/>
</dbReference>
<sequence>MASPPQLQPLVLDDQLAILAQEEEEEIVIPNNAPSNSVTVSSPTTLSLALSSPEGIDCYGNERQALADQAKFYNNSTLSDITLNVGGNKYFAHKLILVRSSDVFERMLSDQWDDSKRQELELVEDGMCINVFPRFLKFLYSCHIRLNTDNTLPVLVLADKYNVEDLRSVCINFACSFIIPKLQLKDVFHVWFQYSTKCYHRRLISSCVKALAEKMDDLTASVEWEQEWINLDKDQLIEMLKSSDLAMKDEYELWCAVVKWLQSPQHSGYLATYLPDVLQHIRFPMMTSEQLFELESSDFVEQYHEMFQKYFMLAYKFHALPLTKRAGVKEFMGPSFLLRNYTDLRWDKRFVVSQYSMCLKCAEVGFRFTTKSSTVPTQTWEWELKVHPKGFSSTAEDFRCVLYSNLILDQPRPVEYLLSIVGKEEIIHSVCGRKNFSKTRYTTDTEMDKKVSVSELSQPDSPLLVENSLILQITLKPVE</sequence>
<dbReference type="EMBL" id="JARBDR010000657">
    <property type="protein sequence ID" value="KAJ8309504.1"/>
    <property type="molecule type" value="Genomic_DNA"/>
</dbReference>
<dbReference type="SMART" id="SM00225">
    <property type="entry name" value="BTB"/>
    <property type="match status" value="1"/>
</dbReference>
<name>A0ABQ9EWE6_TEGGR</name>
<organism evidence="2 3">
    <name type="scientific">Tegillarca granosa</name>
    <name type="common">Malaysian cockle</name>
    <name type="synonym">Anadara granosa</name>
    <dbReference type="NCBI Taxonomy" id="220873"/>
    <lineage>
        <taxon>Eukaryota</taxon>
        <taxon>Metazoa</taxon>
        <taxon>Spiralia</taxon>
        <taxon>Lophotrochozoa</taxon>
        <taxon>Mollusca</taxon>
        <taxon>Bivalvia</taxon>
        <taxon>Autobranchia</taxon>
        <taxon>Pteriomorphia</taxon>
        <taxon>Arcoida</taxon>
        <taxon>Arcoidea</taxon>
        <taxon>Arcidae</taxon>
        <taxon>Tegillarca</taxon>
    </lineage>
</organism>
<gene>
    <name evidence="2" type="ORF">KUTeg_014378</name>
</gene>
<dbReference type="CDD" id="cd18292">
    <property type="entry name" value="BTB_POZ_BTBD17"/>
    <property type="match status" value="1"/>
</dbReference>
<feature type="domain" description="BTB" evidence="1">
    <location>
        <begin position="79"/>
        <end position="148"/>
    </location>
</feature>
<comment type="caution">
    <text evidence="2">The sequence shown here is derived from an EMBL/GenBank/DDBJ whole genome shotgun (WGS) entry which is preliminary data.</text>
</comment>
<dbReference type="PANTHER" id="PTHR24410">
    <property type="entry name" value="HL07962P-RELATED"/>
    <property type="match status" value="1"/>
</dbReference>
<proteinExistence type="predicted"/>
<dbReference type="SUPFAM" id="SSF49599">
    <property type="entry name" value="TRAF domain-like"/>
    <property type="match status" value="1"/>
</dbReference>
<reference evidence="2 3" key="1">
    <citation type="submission" date="2022-12" db="EMBL/GenBank/DDBJ databases">
        <title>Chromosome-level genome of Tegillarca granosa.</title>
        <authorList>
            <person name="Kim J."/>
        </authorList>
    </citation>
    <scope>NUCLEOTIDE SEQUENCE [LARGE SCALE GENOMIC DNA]</scope>
    <source>
        <strain evidence="2">Teg-2019</strain>
        <tissue evidence="2">Adductor muscle</tissue>
    </source>
</reference>
<dbReference type="PROSITE" id="PS50097">
    <property type="entry name" value="BTB"/>
    <property type="match status" value="1"/>
</dbReference>